<reference evidence="1" key="1">
    <citation type="submission" date="2019-11" db="EMBL/GenBank/DDBJ databases">
        <title>Nori genome reveals adaptations in red seaweeds to the harsh intertidal environment.</title>
        <authorList>
            <person name="Wang D."/>
            <person name="Mao Y."/>
        </authorList>
    </citation>
    <scope>NUCLEOTIDE SEQUENCE</scope>
    <source>
        <tissue evidence="1">Gametophyte</tissue>
    </source>
</reference>
<evidence type="ECO:0000313" key="1">
    <source>
        <dbReference type="EMBL" id="KAK1857695.1"/>
    </source>
</evidence>
<gene>
    <name evidence="1" type="ORF">I4F81_000310</name>
</gene>
<dbReference type="Proteomes" id="UP000798662">
    <property type="component" value="Chromosome 1"/>
</dbReference>
<protein>
    <submittedName>
        <fullName evidence="1">Uncharacterized protein</fullName>
    </submittedName>
</protein>
<sequence>MVPAAVAYNRTWAAAELGFEWSVPYYEELQNAVGGGRAKMIYYFDAAGWPARVTDGDVAGLEARKATLLDDLVAVKTRIYTELIDSGAAAPRPGVLRLIDEAHARGVVTAICSAANKEAVARTLPMLLGPDRLARFDLVLAGDDVAAKKPDPLIYTTATERLGLPAEACVVVEDSAIGVAAAVAAGLRVVVTTTPSTASQAFEGADRVLPGLGEVGVDAPEAIVNVDSLFP</sequence>
<name>A0ACC3BIF8_PYRYE</name>
<organism evidence="1 2">
    <name type="scientific">Pyropia yezoensis</name>
    <name type="common">Susabi-nori</name>
    <name type="synonym">Porphyra yezoensis</name>
    <dbReference type="NCBI Taxonomy" id="2788"/>
    <lineage>
        <taxon>Eukaryota</taxon>
        <taxon>Rhodophyta</taxon>
        <taxon>Bangiophyceae</taxon>
        <taxon>Bangiales</taxon>
        <taxon>Bangiaceae</taxon>
        <taxon>Pyropia</taxon>
    </lineage>
</organism>
<comment type="caution">
    <text evidence="1">The sequence shown here is derived from an EMBL/GenBank/DDBJ whole genome shotgun (WGS) entry which is preliminary data.</text>
</comment>
<proteinExistence type="predicted"/>
<accession>A0ACC3BIF8</accession>
<dbReference type="EMBL" id="CM020618">
    <property type="protein sequence ID" value="KAK1857695.1"/>
    <property type="molecule type" value="Genomic_DNA"/>
</dbReference>
<keyword evidence="2" id="KW-1185">Reference proteome</keyword>
<evidence type="ECO:0000313" key="2">
    <source>
        <dbReference type="Proteomes" id="UP000798662"/>
    </source>
</evidence>